<reference evidence="5" key="1">
    <citation type="journal article" date="2020" name="mSystems">
        <title>Genome- and Community-Level Interaction Insights into Carbon Utilization and Element Cycling Functions of Hydrothermarchaeota in Hydrothermal Sediment.</title>
        <authorList>
            <person name="Zhou Z."/>
            <person name="Liu Y."/>
            <person name="Xu W."/>
            <person name="Pan J."/>
            <person name="Luo Z.H."/>
            <person name="Li M."/>
        </authorList>
    </citation>
    <scope>NUCLEOTIDE SEQUENCE [LARGE SCALE GENOMIC DNA]</scope>
    <source>
        <strain evidence="5">SpSt-783</strain>
    </source>
</reference>
<dbReference type="PROSITE" id="PS50125">
    <property type="entry name" value="GUANYLATE_CYCLASE_2"/>
    <property type="match status" value="1"/>
</dbReference>
<organism evidence="5">
    <name type="scientific">candidate division WOR-3 bacterium</name>
    <dbReference type="NCBI Taxonomy" id="2052148"/>
    <lineage>
        <taxon>Bacteria</taxon>
        <taxon>Bacteria division WOR-3</taxon>
    </lineage>
</organism>
<dbReference type="GO" id="GO:0005737">
    <property type="term" value="C:cytoplasm"/>
    <property type="evidence" value="ECO:0007669"/>
    <property type="project" value="TreeGrafter"/>
</dbReference>
<keyword evidence="1" id="KW-0547">Nucleotide-binding</keyword>
<dbReference type="GO" id="GO:0005524">
    <property type="term" value="F:ATP binding"/>
    <property type="evidence" value="ECO:0007669"/>
    <property type="project" value="UniProtKB-KW"/>
</dbReference>
<dbReference type="Pfam" id="PF13424">
    <property type="entry name" value="TPR_12"/>
    <property type="match status" value="1"/>
</dbReference>
<protein>
    <submittedName>
        <fullName evidence="5">Tetratricopeptide repeat protein</fullName>
    </submittedName>
</protein>
<dbReference type="InterPro" id="IPR041664">
    <property type="entry name" value="AAA_16"/>
</dbReference>
<dbReference type="PANTHER" id="PTHR16305">
    <property type="entry name" value="TESTICULAR SOLUBLE ADENYLYL CYCLASE"/>
    <property type="match status" value="1"/>
</dbReference>
<proteinExistence type="predicted"/>
<sequence length="1198" mass="136261">MKCPQCGRENPATNKFCGECGFNLLSYTTIERIELLKKSIPESLVRKIISTKDTAVKERRNVTVVFADISGFTSISEKLDPEELTLLMNKCFQKLGMMIYRYEGIIDKFIGDCIMAIFGAPVSHEDDPERAILSSLDMQNALEEINKELKQGIKKLEIHIGINTGEVIAGKIGSDLQMDYTVMGDTVNVAQRLKDIATPGTILIGPETYQRTKHAFDFITMEPIKLKGKEEPVIPYEVIGKKWGSEYGLGSFHSNLVGREQELKRLKLAVEKIEEKSRIFFISGEIGVGKSRLLYEFKKFLGISNPDTIVFEGRGISYESLIPYKAFADCLRRNFIPAHLNDSKEIKELVCERLKTILNGEYEETAPYIFKLLNLELGAEEKKKIDYLDAHSLQLQIHLAVSTLFEKVCLNTPLCLIMDDIQWLDSGSIQVINFLLPVLKKGKFLFCFSCRTGEQKSIENFLKIISEEYAEFLEEINLCNLSSESSIALINNLLGEGIDENLKISIYERTNGNPFFIEEICRQIVETRNLKEGIDLEKMELPGSIEAIVTARCDGLTKEAKYLLKISSIIGRSFPKRLIEKIIKEKEILLHLEELETADILASAIREKDVYYTFRHPIFQEVSYRSILKSERTIYHKIIAETIEQEFLKVLEGSNSLLAHHYYECGEYDKASHYALKAGDESARIYANEEAIKQYRLASSIAEDENKKAEALEKLADVLFLKYGGKSDALKFYEQAKGIIKDRLKIAEIDGKIANIFHQTGEIDKSVEIMRAAIKKIEDADSKVLTQLSYQIANALLEAKSETKQAEEFTEFGIKVAERLNDYESIISGMRMKAQVLWRKGDIDKALDILLLNEENLKNLDNPQMQASYYILTAAVFRNAGDLKKAIEYCNRANEISQKIGNQRFLALGFNNLGIYYELSGSIEKGLEYYEKSMIIRSRVGDKRGEAIGYFNLGTLKGRIGELKNAVDFYEKALAIAREINDIRIIFNSILGIAGIFLDFDQPEKSERYLCEAEKILQERKEEWMEADFLYHYAEYYINLKEYKKAKELALKALNLSVTHTNIEFRVRNYALLAQISFEEKDPKAIEYALESLKIAQSASDPGSEIRAMIILGRAQTLIASDTINGIKNIKKAIAIATEMNLLRYHGDGLFALAEVMFLENKTQSAMNYLTQAKKIYSELGYNKKLKEVEDFIKKISA</sequence>
<dbReference type="Gene3D" id="3.40.50.300">
    <property type="entry name" value="P-loop containing nucleotide triphosphate hydrolases"/>
    <property type="match status" value="1"/>
</dbReference>
<dbReference type="InterPro" id="IPR019734">
    <property type="entry name" value="TPR_rpt"/>
</dbReference>
<dbReference type="GO" id="GO:0004016">
    <property type="term" value="F:adenylate cyclase activity"/>
    <property type="evidence" value="ECO:0007669"/>
    <property type="project" value="TreeGrafter"/>
</dbReference>
<feature type="repeat" description="TPR" evidence="3">
    <location>
        <begin position="947"/>
        <end position="980"/>
    </location>
</feature>
<keyword evidence="3" id="KW-0802">TPR repeat</keyword>
<dbReference type="InterPro" id="IPR011990">
    <property type="entry name" value="TPR-like_helical_dom_sf"/>
</dbReference>
<feature type="domain" description="Guanylate cyclase" evidence="4">
    <location>
        <begin position="63"/>
        <end position="194"/>
    </location>
</feature>
<evidence type="ECO:0000256" key="3">
    <source>
        <dbReference type="PROSITE-ProRule" id="PRU00339"/>
    </source>
</evidence>
<dbReference type="GO" id="GO:0035556">
    <property type="term" value="P:intracellular signal transduction"/>
    <property type="evidence" value="ECO:0007669"/>
    <property type="project" value="InterPro"/>
</dbReference>
<comment type="caution">
    <text evidence="5">The sequence shown here is derived from an EMBL/GenBank/DDBJ whole genome shotgun (WGS) entry which is preliminary data.</text>
</comment>
<dbReference type="InterPro" id="IPR029787">
    <property type="entry name" value="Nucleotide_cyclase"/>
</dbReference>
<evidence type="ECO:0000256" key="2">
    <source>
        <dbReference type="ARBA" id="ARBA00022840"/>
    </source>
</evidence>
<dbReference type="Pfam" id="PF00211">
    <property type="entry name" value="Guanylate_cyc"/>
    <property type="match status" value="1"/>
</dbReference>
<dbReference type="SUPFAM" id="SSF48452">
    <property type="entry name" value="TPR-like"/>
    <property type="match status" value="3"/>
</dbReference>
<dbReference type="InterPro" id="IPR027417">
    <property type="entry name" value="P-loop_NTPase"/>
</dbReference>
<dbReference type="InterPro" id="IPR001054">
    <property type="entry name" value="A/G_cyclase"/>
</dbReference>
<dbReference type="SUPFAM" id="SSF55073">
    <property type="entry name" value="Nucleotide cyclase"/>
    <property type="match status" value="1"/>
</dbReference>
<evidence type="ECO:0000313" key="5">
    <source>
        <dbReference type="EMBL" id="HHS62375.1"/>
    </source>
</evidence>
<name>A0A7C6AG17_UNCW3</name>
<evidence type="ECO:0000256" key="1">
    <source>
        <dbReference type="ARBA" id="ARBA00022741"/>
    </source>
</evidence>
<dbReference type="PROSITE" id="PS50005">
    <property type="entry name" value="TPR"/>
    <property type="match status" value="1"/>
</dbReference>
<dbReference type="SMART" id="SM00028">
    <property type="entry name" value="TPR"/>
    <property type="match status" value="6"/>
</dbReference>
<dbReference type="GO" id="GO:0009190">
    <property type="term" value="P:cyclic nucleotide biosynthetic process"/>
    <property type="evidence" value="ECO:0007669"/>
    <property type="project" value="InterPro"/>
</dbReference>
<dbReference type="Pfam" id="PF13191">
    <property type="entry name" value="AAA_16"/>
    <property type="match status" value="1"/>
</dbReference>
<dbReference type="AlphaFoldDB" id="A0A7C6AG17"/>
<keyword evidence="2" id="KW-0067">ATP-binding</keyword>
<dbReference type="Gene3D" id="1.25.40.10">
    <property type="entry name" value="Tetratricopeptide repeat domain"/>
    <property type="match status" value="3"/>
</dbReference>
<dbReference type="SMART" id="SM00044">
    <property type="entry name" value="CYCc"/>
    <property type="match status" value="1"/>
</dbReference>
<dbReference type="SUPFAM" id="SSF52540">
    <property type="entry name" value="P-loop containing nucleoside triphosphate hydrolases"/>
    <property type="match status" value="1"/>
</dbReference>
<evidence type="ECO:0000259" key="4">
    <source>
        <dbReference type="PROSITE" id="PS50125"/>
    </source>
</evidence>
<gene>
    <name evidence="5" type="ORF">ENV70_01990</name>
</gene>
<accession>A0A7C6AG17</accession>
<dbReference type="CDD" id="cd07302">
    <property type="entry name" value="CHD"/>
    <property type="match status" value="1"/>
</dbReference>
<dbReference type="PANTHER" id="PTHR16305:SF28">
    <property type="entry name" value="GUANYLATE CYCLASE DOMAIN-CONTAINING PROTEIN"/>
    <property type="match status" value="1"/>
</dbReference>
<dbReference type="EMBL" id="DTHJ01000047">
    <property type="protein sequence ID" value="HHS62375.1"/>
    <property type="molecule type" value="Genomic_DNA"/>
</dbReference>
<dbReference type="Gene3D" id="3.30.70.1230">
    <property type="entry name" value="Nucleotide cyclase"/>
    <property type="match status" value="1"/>
</dbReference>